<dbReference type="InterPro" id="IPR011108">
    <property type="entry name" value="RMMBL"/>
</dbReference>
<accession>A0ABV4TTW9</accession>
<dbReference type="Proteomes" id="UP001575181">
    <property type="component" value="Unassembled WGS sequence"/>
</dbReference>
<feature type="domain" description="Metallo-beta-lactamase" evidence="2">
    <location>
        <begin position="13"/>
        <end position="248"/>
    </location>
</feature>
<dbReference type="InterPro" id="IPR022712">
    <property type="entry name" value="Beta_Casp"/>
</dbReference>
<dbReference type="SMART" id="SM01027">
    <property type="entry name" value="Beta-Casp"/>
    <property type="match status" value="1"/>
</dbReference>
<dbReference type="Pfam" id="PF07521">
    <property type="entry name" value="RMMBL"/>
    <property type="match status" value="1"/>
</dbReference>
<name>A0ABV4TTW9_9GAMM</name>
<evidence type="ECO:0000313" key="5">
    <source>
        <dbReference type="Proteomes" id="UP001575181"/>
    </source>
</evidence>
<feature type="domain" description="Beta-Casp" evidence="3">
    <location>
        <begin position="253"/>
        <end position="379"/>
    </location>
</feature>
<dbReference type="CDD" id="cd16295">
    <property type="entry name" value="TTHA0252-CPSF-like_MBL-fold"/>
    <property type="match status" value="1"/>
</dbReference>
<organism evidence="4 5">
    <name type="scientific">Thiohalorhabdus methylotrophus</name>
    <dbReference type="NCBI Taxonomy" id="3242694"/>
    <lineage>
        <taxon>Bacteria</taxon>
        <taxon>Pseudomonadati</taxon>
        <taxon>Pseudomonadota</taxon>
        <taxon>Gammaproteobacteria</taxon>
        <taxon>Thiohalorhabdales</taxon>
        <taxon>Thiohalorhabdaceae</taxon>
        <taxon>Thiohalorhabdus</taxon>
    </lineage>
</organism>
<evidence type="ECO:0000259" key="2">
    <source>
        <dbReference type="SMART" id="SM00849"/>
    </source>
</evidence>
<dbReference type="Pfam" id="PF00753">
    <property type="entry name" value="Lactamase_B"/>
    <property type="match status" value="1"/>
</dbReference>
<sequence length="474" mass="53248">MDIQFLGAAREVTGSCFLIRVGRKRILVDCGLIQGSPEDEERNRDSFPFAADRIDAVVLTHAHLDHSGRLPLLVQAGFRGPIYTHRASRDLCRIMLKDAGNLNEREAEAVNRKRRRRRLDPVEPLYTVKEAQRAMRRFRGLDYDEIRRIMPGVHVRLRDAGHILGSAIVELWLEEDGLARKLVFSGDLGHHGSPILRDPSPVEEADLVILESTYGDRLHRSWEATWGEMAEIFREARSEAGNILIPAFAVGRSQELLYTFAKHHRDWGLDDWSIFLDSPMAIETTQVYARHKEVYDPEAVKRSQENGGNPFALPNLQMTRTPRQSMGINRVRSGAIILAGSGMCTGGRIKHHLKHNLWRDETHLVFVGYQAHGTLGRRLVDGAREVELWGEPVKVGARIHTVGGLSAHADSEGLRRWYAGFTRGPALALVHGEETPMEVLGDRIAELRGRQGIFRPGNGERIDLAELPERAGTG</sequence>
<evidence type="ECO:0000313" key="4">
    <source>
        <dbReference type="EMBL" id="MFA9460756.1"/>
    </source>
</evidence>
<keyword evidence="1" id="KW-0378">Hydrolase</keyword>
<dbReference type="Pfam" id="PF10996">
    <property type="entry name" value="Beta-Casp"/>
    <property type="match status" value="1"/>
</dbReference>
<dbReference type="SMART" id="SM00849">
    <property type="entry name" value="Lactamase_B"/>
    <property type="match status" value="1"/>
</dbReference>
<protein>
    <submittedName>
        <fullName evidence="4">MBL fold metallo-hydrolase</fullName>
    </submittedName>
</protein>
<evidence type="ECO:0000259" key="3">
    <source>
        <dbReference type="SMART" id="SM01027"/>
    </source>
</evidence>
<dbReference type="Gene3D" id="3.40.50.10890">
    <property type="match status" value="1"/>
</dbReference>
<dbReference type="InterPro" id="IPR036866">
    <property type="entry name" value="RibonucZ/Hydroxyglut_hydro"/>
</dbReference>
<comment type="caution">
    <text evidence="4">The sequence shown here is derived from an EMBL/GenBank/DDBJ whole genome shotgun (WGS) entry which is preliminary data.</text>
</comment>
<dbReference type="Gene3D" id="3.60.15.10">
    <property type="entry name" value="Ribonuclease Z/Hydroxyacylglutathione hydrolase-like"/>
    <property type="match status" value="1"/>
</dbReference>
<evidence type="ECO:0000256" key="1">
    <source>
        <dbReference type="ARBA" id="ARBA00022801"/>
    </source>
</evidence>
<dbReference type="EMBL" id="JBGUAW010000005">
    <property type="protein sequence ID" value="MFA9460756.1"/>
    <property type="molecule type" value="Genomic_DNA"/>
</dbReference>
<dbReference type="InterPro" id="IPR001279">
    <property type="entry name" value="Metallo-B-lactamas"/>
</dbReference>
<dbReference type="InterPro" id="IPR050698">
    <property type="entry name" value="MBL"/>
</dbReference>
<dbReference type="PANTHER" id="PTHR11203">
    <property type="entry name" value="CLEAVAGE AND POLYADENYLATION SPECIFICITY FACTOR FAMILY MEMBER"/>
    <property type="match status" value="1"/>
</dbReference>
<dbReference type="RefSeq" id="WP_373655543.1">
    <property type="nucleotide sequence ID" value="NZ_JBGUAW010000005.1"/>
</dbReference>
<keyword evidence="5" id="KW-1185">Reference proteome</keyword>
<reference evidence="4 5" key="1">
    <citation type="submission" date="2024-08" db="EMBL/GenBank/DDBJ databases">
        <title>Whole-genome sequencing of halo(alkali)philic microorganisms from hypersaline lakes.</title>
        <authorList>
            <person name="Sorokin D.Y."/>
            <person name="Merkel A.Y."/>
            <person name="Messina E."/>
            <person name="Yakimov M."/>
        </authorList>
    </citation>
    <scope>NUCLEOTIDE SEQUENCE [LARGE SCALE GENOMIC DNA]</scope>
    <source>
        <strain evidence="4 5">Cl-TMA</strain>
    </source>
</reference>
<proteinExistence type="predicted"/>
<dbReference type="SUPFAM" id="SSF56281">
    <property type="entry name" value="Metallo-hydrolase/oxidoreductase"/>
    <property type="match status" value="1"/>
</dbReference>
<dbReference type="PANTHER" id="PTHR11203:SF37">
    <property type="entry name" value="INTEGRATOR COMPLEX SUBUNIT 11"/>
    <property type="match status" value="1"/>
</dbReference>
<gene>
    <name evidence="4" type="ORF">ACERLL_07955</name>
</gene>